<dbReference type="Pfam" id="PF04406">
    <property type="entry name" value="TP6A_N"/>
    <property type="match status" value="1"/>
</dbReference>
<sequence>MSLPGHSPTDHFLTTQTQTELNHFSLSQSHSLTSRSSQSQTTLSSSQSQFSYYRPKKRKIDVWSVNDSITDQEYHPSSLIASNPISKQGSLKIPIDLTQDDDQVSPVQETPREDESISRPRYGKRRRRRITISPSPPPAPWDTTDSSYNAPQVGIADDRYPQSFDHPPPVPRSYPEIYSTNPHTQDNEFVDGYHGHDPDDVLLVDMEEEHSHHEGELTIMPGTFTTHRYPFPITAAAHSPARAPLDEDAQEFERLMARYEGKRKYEILAEGGEAKESQSVGNSQISTTSSISQREVEDLVDEEDEGRTKTLSFLGSIVTNFLSQLHTSQILIADRKDPRLKKSPRKKKRYLREQESQEDEEDELLIIDEDSDEDGLEDGSQRWVQTEPGVTMRLKNRKTGNDQVISYPDDPLSSMTGQTSMEKINCILRIVTVLYEAVCSRTVVTLRDIYYRDKVLFKRQDVVDKLVDDIVATAGLKRRDFFVCASAKGLIAAAHLKIIRRTGEELVLSSTIATLIDPIERISRLESARPVEWVLVVEKDAVLQALCSAKLLEDEKLGAGVMITGKGFPDLATRQILHLIAETYPHAKIYALVDADPHGISILSTYTYGSGNTKYSNDHLELPLGYRIEWLGLKATDFKKLGIGYDDLLPLEKVDISLAMRMIKDPTLPGEWKRELSHMLHINRKAEIEIMLESNTGQDYEDGHDLLDDLFDHDRQHHYDINSNDKNKIGKKEKEKSKSKSKLVEYIVERIISSR</sequence>
<dbReference type="CDD" id="cd00223">
    <property type="entry name" value="TOPRIM_TopoIIB_SPO"/>
    <property type="match status" value="1"/>
</dbReference>
<evidence type="ECO:0000256" key="8">
    <source>
        <dbReference type="ARBA" id="ARBA00023125"/>
    </source>
</evidence>
<feature type="compositionally biased region" description="Acidic residues" evidence="11">
    <location>
        <begin position="356"/>
        <end position="365"/>
    </location>
</feature>
<evidence type="ECO:0000256" key="4">
    <source>
        <dbReference type="ARBA" id="ARBA00012895"/>
    </source>
</evidence>
<dbReference type="PANTHER" id="PTHR10848">
    <property type="entry name" value="MEIOTIC RECOMBINATION PROTEIN SPO11"/>
    <property type="match status" value="1"/>
</dbReference>
<evidence type="ECO:0000256" key="11">
    <source>
        <dbReference type="SAM" id="MobiDB-lite"/>
    </source>
</evidence>
<feature type="region of interest" description="Disordered" evidence="11">
    <location>
        <begin position="342"/>
        <end position="365"/>
    </location>
</feature>
<evidence type="ECO:0000313" key="15">
    <source>
        <dbReference type="Proteomes" id="UP000092583"/>
    </source>
</evidence>
<comment type="similarity">
    <text evidence="3 10">Belongs to the TOP6A family.</text>
</comment>
<keyword evidence="5" id="KW-0479">Metal-binding</keyword>
<feature type="compositionally biased region" description="Basic residues" evidence="11">
    <location>
        <begin position="121"/>
        <end position="130"/>
    </location>
</feature>
<feature type="domain" description="Topoisomerase 6 subunit A/Spo11 TOPRIM" evidence="13">
    <location>
        <begin position="533"/>
        <end position="693"/>
    </location>
</feature>
<reference evidence="14 15" key="1">
    <citation type="submission" date="2013-07" db="EMBL/GenBank/DDBJ databases">
        <title>The Genome Sequence of Kwoniella mangroviensis CBS10435.</title>
        <authorList>
            <consortium name="The Broad Institute Genome Sequencing Platform"/>
            <person name="Cuomo C."/>
            <person name="Litvintseva A."/>
            <person name="Chen Y."/>
            <person name="Heitman J."/>
            <person name="Sun S."/>
            <person name="Springer D."/>
            <person name="Dromer F."/>
            <person name="Young S.K."/>
            <person name="Zeng Q."/>
            <person name="Gargeya S."/>
            <person name="Fitzgerald M."/>
            <person name="Abouelleil A."/>
            <person name="Alvarado L."/>
            <person name="Berlin A.M."/>
            <person name="Chapman S.B."/>
            <person name="Dewar J."/>
            <person name="Goldberg J."/>
            <person name="Griggs A."/>
            <person name="Gujja S."/>
            <person name="Hansen M."/>
            <person name="Howarth C."/>
            <person name="Imamovic A."/>
            <person name="Larimer J."/>
            <person name="McCowan C."/>
            <person name="Murphy C."/>
            <person name="Pearson M."/>
            <person name="Priest M."/>
            <person name="Roberts A."/>
            <person name="Saif S."/>
            <person name="Shea T."/>
            <person name="Sykes S."/>
            <person name="Wortman J."/>
            <person name="Nusbaum C."/>
            <person name="Birren B."/>
        </authorList>
    </citation>
    <scope>NUCLEOTIDE SEQUENCE [LARGE SCALE GENOMIC DNA]</scope>
    <source>
        <strain evidence="14 15">CBS 10435</strain>
    </source>
</reference>
<evidence type="ECO:0000256" key="1">
    <source>
        <dbReference type="ARBA" id="ARBA00000185"/>
    </source>
</evidence>
<keyword evidence="9 10" id="KW-0413">Isomerase</keyword>
<protein>
    <recommendedName>
        <fullName evidence="4">DNA topoisomerase (ATP-hydrolyzing)</fullName>
        <ecNumber evidence="4">5.6.2.2</ecNumber>
    </recommendedName>
</protein>
<dbReference type="InterPro" id="IPR013049">
    <property type="entry name" value="Spo11/TopoVI_A_N"/>
</dbReference>
<keyword evidence="6" id="KW-0460">Magnesium</keyword>
<reference evidence="15" key="2">
    <citation type="submission" date="2013-12" db="EMBL/GenBank/DDBJ databases">
        <title>Evolution of pathogenesis and genome organization in the Tremellales.</title>
        <authorList>
            <person name="Cuomo C."/>
            <person name="Litvintseva A."/>
            <person name="Heitman J."/>
            <person name="Chen Y."/>
            <person name="Sun S."/>
            <person name="Springer D."/>
            <person name="Dromer F."/>
            <person name="Young S."/>
            <person name="Zeng Q."/>
            <person name="Chapman S."/>
            <person name="Gujja S."/>
            <person name="Saif S."/>
            <person name="Birren B."/>
        </authorList>
    </citation>
    <scope>NUCLEOTIDE SEQUENCE [LARGE SCALE GENOMIC DNA]</scope>
    <source>
        <strain evidence="15">CBS 10435</strain>
    </source>
</reference>
<dbReference type="PROSITE" id="PS52041">
    <property type="entry name" value="TOPO_IIB"/>
    <property type="match status" value="1"/>
</dbReference>
<feature type="region of interest" description="Disordered" evidence="11">
    <location>
        <begin position="97"/>
        <end position="170"/>
    </location>
</feature>
<evidence type="ECO:0000256" key="10">
    <source>
        <dbReference type="PROSITE-ProRule" id="PRU01385"/>
    </source>
</evidence>
<dbReference type="InterPro" id="IPR036078">
    <property type="entry name" value="Spo11/TopoVI_A_sf"/>
</dbReference>
<feature type="domain" description="Spo11/DNA topoisomerase VI subunit A N-terminal" evidence="12">
    <location>
        <begin position="423"/>
        <end position="482"/>
    </location>
</feature>
<dbReference type="GO" id="GO:0003677">
    <property type="term" value="F:DNA binding"/>
    <property type="evidence" value="ECO:0007669"/>
    <property type="project" value="UniProtKB-UniRule"/>
</dbReference>
<dbReference type="GO" id="GO:0042138">
    <property type="term" value="P:meiotic DNA double-strand break formation"/>
    <property type="evidence" value="ECO:0007669"/>
    <property type="project" value="TreeGrafter"/>
</dbReference>
<feature type="active site" description="O-(5'-phospho-DNA)-tyrosine intermediate" evidence="10">
    <location>
        <position position="451"/>
    </location>
</feature>
<evidence type="ECO:0000256" key="6">
    <source>
        <dbReference type="ARBA" id="ARBA00022842"/>
    </source>
</evidence>
<comment type="cofactor">
    <cofactor evidence="2">
        <name>Mg(2+)</name>
        <dbReference type="ChEBI" id="CHEBI:18420"/>
    </cofactor>
</comment>
<feature type="compositionally biased region" description="Low complexity" evidence="11">
    <location>
        <begin position="25"/>
        <end position="51"/>
    </location>
</feature>
<dbReference type="STRING" id="1331196.A0A1B9IEX8"/>
<evidence type="ECO:0000256" key="7">
    <source>
        <dbReference type="ARBA" id="ARBA00023029"/>
    </source>
</evidence>
<keyword evidence="8 10" id="KW-0238">DNA-binding</keyword>
<dbReference type="EC" id="5.6.2.2" evidence="4"/>
<dbReference type="Gene3D" id="1.10.10.10">
    <property type="entry name" value="Winged helix-like DNA-binding domain superfamily/Winged helix DNA-binding domain"/>
    <property type="match status" value="1"/>
</dbReference>
<feature type="compositionally biased region" description="Polar residues" evidence="11">
    <location>
        <begin position="12"/>
        <end position="24"/>
    </location>
</feature>
<gene>
    <name evidence="14" type="ORF">L486_08418</name>
</gene>
<accession>A0A1B9IEX8</accession>
<dbReference type="EMBL" id="KV700093">
    <property type="protein sequence ID" value="OCF54095.1"/>
    <property type="molecule type" value="Genomic_DNA"/>
</dbReference>
<dbReference type="AlphaFoldDB" id="A0A1B9IEX8"/>
<evidence type="ECO:0000259" key="12">
    <source>
        <dbReference type="Pfam" id="PF04406"/>
    </source>
</evidence>
<feature type="compositionally biased region" description="Low complexity" evidence="11">
    <location>
        <begin position="283"/>
        <end position="293"/>
    </location>
</feature>
<comment type="catalytic activity">
    <reaction evidence="1 10">
        <text>ATP-dependent breakage, passage and rejoining of double-stranded DNA.</text>
        <dbReference type="EC" id="5.6.2.2"/>
    </reaction>
</comment>
<dbReference type="GO" id="GO:0000228">
    <property type="term" value="C:nuclear chromosome"/>
    <property type="evidence" value="ECO:0007669"/>
    <property type="project" value="TreeGrafter"/>
</dbReference>
<dbReference type="InterPro" id="IPR036388">
    <property type="entry name" value="WH-like_DNA-bd_sf"/>
</dbReference>
<name>A0A1B9IEX8_9TREE</name>
<dbReference type="GO" id="GO:0007131">
    <property type="term" value="P:reciprocal meiotic recombination"/>
    <property type="evidence" value="ECO:0007669"/>
    <property type="project" value="TreeGrafter"/>
</dbReference>
<evidence type="ECO:0000313" key="14">
    <source>
        <dbReference type="EMBL" id="OCF54095.1"/>
    </source>
</evidence>
<dbReference type="OrthoDB" id="5377392at2759"/>
<dbReference type="InterPro" id="IPR002815">
    <property type="entry name" value="Spo11/TopoVI_A"/>
</dbReference>
<evidence type="ECO:0000259" key="13">
    <source>
        <dbReference type="Pfam" id="PF21180"/>
    </source>
</evidence>
<feature type="region of interest" description="Disordered" evidence="11">
    <location>
        <begin position="273"/>
        <end position="295"/>
    </location>
</feature>
<evidence type="ECO:0000256" key="2">
    <source>
        <dbReference type="ARBA" id="ARBA00001946"/>
    </source>
</evidence>
<dbReference type="Proteomes" id="UP000092583">
    <property type="component" value="Unassembled WGS sequence"/>
</dbReference>
<keyword evidence="7 10" id="KW-0799">Topoisomerase</keyword>
<evidence type="ECO:0000256" key="9">
    <source>
        <dbReference type="ARBA" id="ARBA00023235"/>
    </source>
</evidence>
<proteinExistence type="inferred from homology"/>
<keyword evidence="15" id="KW-1185">Reference proteome</keyword>
<dbReference type="GO" id="GO:0003918">
    <property type="term" value="F:DNA topoisomerase type II (double strand cut, ATP-hydrolyzing) activity"/>
    <property type="evidence" value="ECO:0007669"/>
    <property type="project" value="UniProtKB-UniRule"/>
</dbReference>
<dbReference type="InterPro" id="IPR034136">
    <property type="entry name" value="TOPRIM_Topo6A/Spo11"/>
</dbReference>
<organism evidence="14 15">
    <name type="scientific">Kwoniella mangroviensis CBS 10435</name>
    <dbReference type="NCBI Taxonomy" id="1331196"/>
    <lineage>
        <taxon>Eukaryota</taxon>
        <taxon>Fungi</taxon>
        <taxon>Dikarya</taxon>
        <taxon>Basidiomycota</taxon>
        <taxon>Agaricomycotina</taxon>
        <taxon>Tremellomycetes</taxon>
        <taxon>Tremellales</taxon>
        <taxon>Cryptococcaceae</taxon>
        <taxon>Kwoniella</taxon>
    </lineage>
</organism>
<evidence type="ECO:0000256" key="3">
    <source>
        <dbReference type="ARBA" id="ARBA00006559"/>
    </source>
</evidence>
<dbReference type="PANTHER" id="PTHR10848:SF0">
    <property type="entry name" value="MEIOTIC RECOMBINATION PROTEIN SPO11"/>
    <property type="match status" value="1"/>
</dbReference>
<dbReference type="Gene3D" id="3.40.1360.10">
    <property type="match status" value="1"/>
</dbReference>
<dbReference type="Pfam" id="PF21180">
    <property type="entry name" value="TOP6A-Spo11_Toprim"/>
    <property type="match status" value="1"/>
</dbReference>
<dbReference type="GO" id="GO:0046872">
    <property type="term" value="F:metal ion binding"/>
    <property type="evidence" value="ECO:0007669"/>
    <property type="project" value="UniProtKB-KW"/>
</dbReference>
<dbReference type="PRINTS" id="PR01550">
    <property type="entry name" value="TOP6AFAMILY"/>
</dbReference>
<dbReference type="GO" id="GO:0000706">
    <property type="term" value="P:meiotic DNA double-strand break processing"/>
    <property type="evidence" value="ECO:0007669"/>
    <property type="project" value="TreeGrafter"/>
</dbReference>
<dbReference type="GO" id="GO:0005524">
    <property type="term" value="F:ATP binding"/>
    <property type="evidence" value="ECO:0007669"/>
    <property type="project" value="InterPro"/>
</dbReference>
<evidence type="ECO:0000256" key="5">
    <source>
        <dbReference type="ARBA" id="ARBA00022723"/>
    </source>
</evidence>
<dbReference type="SUPFAM" id="SSF56726">
    <property type="entry name" value="DNA topoisomerase IV, alpha subunit"/>
    <property type="match status" value="1"/>
</dbReference>
<feature type="region of interest" description="Disordered" evidence="11">
    <location>
        <begin position="1"/>
        <end position="54"/>
    </location>
</feature>